<dbReference type="Proteomes" id="UP001165580">
    <property type="component" value="Unassembled WGS sequence"/>
</dbReference>
<feature type="transmembrane region" description="Helical" evidence="1">
    <location>
        <begin position="21"/>
        <end position="46"/>
    </location>
</feature>
<proteinExistence type="predicted"/>
<sequence>MTTPALYRRLVRRETHSSRAGAAIAVAVVLMLLLAWVGTELVLSALGQPALLVAPTDAVNALAGAVAAPAGIVVAIGAVVAVIGLVLVVVALTPARRDRRRSGLDRTAAVVDDRVIATSLARTAAYAGDVDPEQVHVTVARRRASVVVTPSSGRRTDLAAIRSAVDAEVADYDFTPALRANVRLTENGTVGA</sequence>
<keyword evidence="1" id="KW-1133">Transmembrane helix</keyword>
<evidence type="ECO:0000256" key="1">
    <source>
        <dbReference type="SAM" id="Phobius"/>
    </source>
</evidence>
<dbReference type="RefSeq" id="WP_259487188.1">
    <property type="nucleotide sequence ID" value="NZ_JANTEZ010000005.1"/>
</dbReference>
<feature type="transmembrane region" description="Helical" evidence="1">
    <location>
        <begin position="66"/>
        <end position="92"/>
    </location>
</feature>
<organism evidence="2 3">
    <name type="scientific">Herbiconiux gentiana</name>
    <dbReference type="NCBI Taxonomy" id="2970912"/>
    <lineage>
        <taxon>Bacteria</taxon>
        <taxon>Bacillati</taxon>
        <taxon>Actinomycetota</taxon>
        <taxon>Actinomycetes</taxon>
        <taxon>Micrococcales</taxon>
        <taxon>Microbacteriaceae</taxon>
        <taxon>Herbiconiux</taxon>
    </lineage>
</organism>
<keyword evidence="3" id="KW-1185">Reference proteome</keyword>
<accession>A0ABT2GLP5</accession>
<protein>
    <submittedName>
        <fullName evidence="2">DUF6286 domain-containing protein</fullName>
    </submittedName>
</protein>
<name>A0ABT2GLP5_9MICO</name>
<gene>
    <name evidence="2" type="ORF">NVV95_14110</name>
</gene>
<keyword evidence="1" id="KW-0472">Membrane</keyword>
<evidence type="ECO:0000313" key="2">
    <source>
        <dbReference type="EMBL" id="MCS5715681.1"/>
    </source>
</evidence>
<comment type="caution">
    <text evidence="2">The sequence shown here is derived from an EMBL/GenBank/DDBJ whole genome shotgun (WGS) entry which is preliminary data.</text>
</comment>
<dbReference type="EMBL" id="JANTEZ010000005">
    <property type="protein sequence ID" value="MCS5715681.1"/>
    <property type="molecule type" value="Genomic_DNA"/>
</dbReference>
<reference evidence="2" key="1">
    <citation type="submission" date="2022-08" db="EMBL/GenBank/DDBJ databases">
        <authorList>
            <person name="Deng Y."/>
            <person name="Han X.-F."/>
            <person name="Zhang Y.-Q."/>
        </authorList>
    </citation>
    <scope>NUCLEOTIDE SEQUENCE</scope>
    <source>
        <strain evidence="2">CPCC 205716</strain>
    </source>
</reference>
<keyword evidence="1" id="KW-0812">Transmembrane</keyword>
<evidence type="ECO:0000313" key="3">
    <source>
        <dbReference type="Proteomes" id="UP001165580"/>
    </source>
</evidence>